<dbReference type="AlphaFoldDB" id="A0A1T5DYP6"/>
<dbReference type="GO" id="GO:0004376">
    <property type="term" value="F:GPI mannosyltransferase activity"/>
    <property type="evidence" value="ECO:0007669"/>
    <property type="project" value="InterPro"/>
</dbReference>
<feature type="transmembrane region" description="Helical" evidence="10">
    <location>
        <begin position="144"/>
        <end position="174"/>
    </location>
</feature>
<dbReference type="PANTHER" id="PTHR12468:SF2">
    <property type="entry name" value="GPI MANNOSYLTRANSFERASE 2"/>
    <property type="match status" value="1"/>
</dbReference>
<dbReference type="InterPro" id="IPR007315">
    <property type="entry name" value="PIG-V/Gpi18"/>
</dbReference>
<evidence type="ECO:0000256" key="5">
    <source>
        <dbReference type="ARBA" id="ARBA00022679"/>
    </source>
</evidence>
<evidence type="ECO:0000256" key="4">
    <source>
        <dbReference type="ARBA" id="ARBA00022676"/>
    </source>
</evidence>
<keyword evidence="4" id="KW-0328">Glycosyltransferase</keyword>
<dbReference type="GO" id="GO:0000009">
    <property type="term" value="F:alpha-1,6-mannosyltransferase activity"/>
    <property type="evidence" value="ECO:0007669"/>
    <property type="project" value="InterPro"/>
</dbReference>
<protein>
    <recommendedName>
        <fullName evidence="13">Glycosyltransferase RgtA/B/C/D-like domain-containing protein</fullName>
    </recommendedName>
</protein>
<name>A0A1T5DYP6_9SPHI</name>
<keyword evidence="5" id="KW-0808">Transferase</keyword>
<keyword evidence="6 10" id="KW-0812">Transmembrane</keyword>
<dbReference type="Proteomes" id="UP000189981">
    <property type="component" value="Unassembled WGS sequence"/>
</dbReference>
<comment type="subcellular location">
    <subcellularLocation>
        <location evidence="1">Endoplasmic reticulum membrane</location>
        <topology evidence="1">Multi-pass membrane protein</topology>
    </subcellularLocation>
</comment>
<dbReference type="OrthoDB" id="2379640at2"/>
<feature type="transmembrane region" description="Helical" evidence="10">
    <location>
        <begin position="322"/>
        <end position="339"/>
    </location>
</feature>
<dbReference type="UniPathway" id="UPA00196"/>
<feature type="transmembrane region" description="Helical" evidence="10">
    <location>
        <begin position="109"/>
        <end position="132"/>
    </location>
</feature>
<reference evidence="12" key="1">
    <citation type="submission" date="2017-02" db="EMBL/GenBank/DDBJ databases">
        <authorList>
            <person name="Varghese N."/>
            <person name="Submissions S."/>
        </authorList>
    </citation>
    <scope>NUCLEOTIDE SEQUENCE [LARGE SCALE GENOMIC DNA]</scope>
    <source>
        <strain evidence="12">DSM 22385</strain>
    </source>
</reference>
<feature type="transmembrane region" description="Helical" evidence="10">
    <location>
        <begin position="275"/>
        <end position="293"/>
    </location>
</feature>
<keyword evidence="12" id="KW-1185">Reference proteome</keyword>
<evidence type="ECO:0000313" key="11">
    <source>
        <dbReference type="EMBL" id="SKB76765.1"/>
    </source>
</evidence>
<proteinExistence type="predicted"/>
<sequence length="370" mass="41697">MIYLKGVLKQPVLHLILIFAISRLMIFVIGALSYSMFPEHGQVAQKRSLTEILDIPAIWDRLDSGWYEKLAEEGYPKRPFTETEQETWGFMPLYPLLIALASKISGLSLFSSGLLISNICTLFGLFWFYRLVQEKYELGIESAGLVMISAGSFFLSIVYSEGLFFMLSALVFYLTFAKRFGWALIIAGLASVTRIQGCLLFIIPGLELMINHRKQIVRYLPAGFISILPMAFLMIYLARTCGEPLAFIKIQTAWGSSDLFPLQGFLSLFSGVRPGGTWTHACFWLMSLIIVIISYRRLPLSYLIFTICYFMLSSSNETLYGSARYLLGVLPVFVAAAIGSPFIRQFFVVVNVLFLSLMISAFVTDTLTFL</sequence>
<evidence type="ECO:0008006" key="13">
    <source>
        <dbReference type="Google" id="ProtNLM"/>
    </source>
</evidence>
<evidence type="ECO:0000256" key="1">
    <source>
        <dbReference type="ARBA" id="ARBA00004477"/>
    </source>
</evidence>
<evidence type="ECO:0000256" key="8">
    <source>
        <dbReference type="ARBA" id="ARBA00022989"/>
    </source>
</evidence>
<keyword evidence="9 10" id="KW-0472">Membrane</keyword>
<evidence type="ECO:0000256" key="2">
    <source>
        <dbReference type="ARBA" id="ARBA00004687"/>
    </source>
</evidence>
<feature type="transmembrane region" description="Helical" evidence="10">
    <location>
        <begin position="216"/>
        <end position="238"/>
    </location>
</feature>
<evidence type="ECO:0000313" key="12">
    <source>
        <dbReference type="Proteomes" id="UP000189981"/>
    </source>
</evidence>
<feature type="transmembrane region" description="Helical" evidence="10">
    <location>
        <begin position="300"/>
        <end position="316"/>
    </location>
</feature>
<evidence type="ECO:0000256" key="7">
    <source>
        <dbReference type="ARBA" id="ARBA00022824"/>
    </source>
</evidence>
<evidence type="ECO:0000256" key="6">
    <source>
        <dbReference type="ARBA" id="ARBA00022692"/>
    </source>
</evidence>
<feature type="transmembrane region" description="Helical" evidence="10">
    <location>
        <begin position="346"/>
        <end position="364"/>
    </location>
</feature>
<dbReference type="GO" id="GO:0031501">
    <property type="term" value="C:mannosyltransferase complex"/>
    <property type="evidence" value="ECO:0007669"/>
    <property type="project" value="TreeGrafter"/>
</dbReference>
<gene>
    <name evidence="11" type="ORF">SAMN05661099_2742</name>
</gene>
<evidence type="ECO:0000256" key="3">
    <source>
        <dbReference type="ARBA" id="ARBA00022502"/>
    </source>
</evidence>
<dbReference type="EMBL" id="FUYR01000002">
    <property type="protein sequence ID" value="SKB76765.1"/>
    <property type="molecule type" value="Genomic_DNA"/>
</dbReference>
<evidence type="ECO:0000256" key="10">
    <source>
        <dbReference type="SAM" id="Phobius"/>
    </source>
</evidence>
<dbReference type="STRING" id="572036.SAMN05661099_2742"/>
<feature type="transmembrane region" description="Helical" evidence="10">
    <location>
        <begin position="180"/>
        <end position="204"/>
    </location>
</feature>
<dbReference type="PANTHER" id="PTHR12468">
    <property type="entry name" value="GPI MANNOSYLTRANSFERASE 2"/>
    <property type="match status" value="1"/>
</dbReference>
<keyword evidence="3" id="KW-0337">GPI-anchor biosynthesis</keyword>
<feature type="transmembrane region" description="Helical" evidence="10">
    <location>
        <begin position="12"/>
        <end position="37"/>
    </location>
</feature>
<keyword evidence="8 10" id="KW-1133">Transmembrane helix</keyword>
<organism evidence="11 12">
    <name type="scientific">Daejeonella lutea</name>
    <dbReference type="NCBI Taxonomy" id="572036"/>
    <lineage>
        <taxon>Bacteria</taxon>
        <taxon>Pseudomonadati</taxon>
        <taxon>Bacteroidota</taxon>
        <taxon>Sphingobacteriia</taxon>
        <taxon>Sphingobacteriales</taxon>
        <taxon>Sphingobacteriaceae</taxon>
        <taxon>Daejeonella</taxon>
    </lineage>
</organism>
<comment type="pathway">
    <text evidence="2">Glycolipid biosynthesis; glycosylphosphatidylinositol-anchor biosynthesis.</text>
</comment>
<evidence type="ECO:0000256" key="9">
    <source>
        <dbReference type="ARBA" id="ARBA00023136"/>
    </source>
</evidence>
<dbReference type="RefSeq" id="WP_139377472.1">
    <property type="nucleotide sequence ID" value="NZ_FUYR01000002.1"/>
</dbReference>
<keyword evidence="7" id="KW-0256">Endoplasmic reticulum</keyword>
<accession>A0A1T5DYP6</accession>
<dbReference type="GO" id="GO:0006506">
    <property type="term" value="P:GPI anchor biosynthetic process"/>
    <property type="evidence" value="ECO:0007669"/>
    <property type="project" value="UniProtKB-UniPathway"/>
</dbReference>
<dbReference type="GO" id="GO:0016020">
    <property type="term" value="C:membrane"/>
    <property type="evidence" value="ECO:0007669"/>
    <property type="project" value="GOC"/>
</dbReference>